<dbReference type="InterPro" id="IPR011990">
    <property type="entry name" value="TPR-like_helical_dom_sf"/>
</dbReference>
<evidence type="ECO:0008006" key="7">
    <source>
        <dbReference type="Google" id="ProtNLM"/>
    </source>
</evidence>
<keyword evidence="1" id="KW-0597">Phosphoprotein</keyword>
<keyword evidence="3 4" id="KW-0802">TPR repeat</keyword>
<dbReference type="AlphaFoldDB" id="A0A8C5D9A3"/>
<dbReference type="Ensembl" id="ENSGWIT00000002809.1">
    <property type="protein sequence ID" value="ENSGWIP00000002596.1"/>
    <property type="gene ID" value="ENSGWIG00000001401.1"/>
</dbReference>
<feature type="repeat" description="TPR" evidence="4">
    <location>
        <begin position="306"/>
        <end position="339"/>
    </location>
</feature>
<reference evidence="5" key="1">
    <citation type="submission" date="2020-06" db="EMBL/GenBank/DDBJ databases">
        <authorList>
            <consortium name="Wellcome Sanger Institute Data Sharing"/>
        </authorList>
    </citation>
    <scope>NUCLEOTIDE SEQUENCE [LARGE SCALE GENOMIC DNA]</scope>
</reference>
<evidence type="ECO:0000256" key="4">
    <source>
        <dbReference type="PROSITE-ProRule" id="PRU00339"/>
    </source>
</evidence>
<gene>
    <name evidence="5" type="primary">fkbpl</name>
</gene>
<reference evidence="5" key="3">
    <citation type="submission" date="2025-09" db="UniProtKB">
        <authorList>
            <consortium name="Ensembl"/>
        </authorList>
    </citation>
    <scope>IDENTIFICATION</scope>
</reference>
<dbReference type="SUPFAM" id="SSF48452">
    <property type="entry name" value="TPR-like"/>
    <property type="match status" value="1"/>
</dbReference>
<dbReference type="GeneID" id="114467347"/>
<name>A0A8C5D9A3_GOUWI</name>
<sequence length="369" mass="41155">MEAVCCKTPSYSKDDDDGGGVSISSWVSVCPKGLWKVQRKQTHESNQHITTHSDPVTSGSSRCCPRLGSVCRVRVRLKTNVDEAETAESVNQDGELSVKSDLLNTEGSGCQDSVLQVPLGDWTTLRLGEGQCDIIEACLEGMRAGDKWEVLLSPIANDCSGQQPSDKSLYLCITVELQTFTPGKESWEMSPAEKWEWVKSHKERGGLRFRSGDVWGATDSYSKALKLLICLHSHVQQEEEQEVEPEPVEQSNARCKKEEHLCSTLEFRTIKAELHSNMSLCQLKLNQPERAKESASKAAQLEPSAAKAWYRLGQACHMLNDLEEAKRAFRKLLELQAEFPAALKALKDIARKEKENNAELGLRLSKMFT</sequence>
<evidence type="ECO:0000256" key="1">
    <source>
        <dbReference type="ARBA" id="ARBA00022553"/>
    </source>
</evidence>
<dbReference type="Proteomes" id="UP000694680">
    <property type="component" value="Chromosome 7"/>
</dbReference>
<reference evidence="5" key="2">
    <citation type="submission" date="2025-08" db="UniProtKB">
        <authorList>
            <consortium name="Ensembl"/>
        </authorList>
    </citation>
    <scope>IDENTIFICATION</scope>
</reference>
<protein>
    <recommendedName>
        <fullName evidence="7">FK506-binding protein-like</fullName>
    </recommendedName>
</protein>
<dbReference type="Gene3D" id="1.25.40.10">
    <property type="entry name" value="Tetratricopeptide repeat domain"/>
    <property type="match status" value="1"/>
</dbReference>
<organism evidence="5 6">
    <name type="scientific">Gouania willdenowi</name>
    <name type="common">Blunt-snouted clingfish</name>
    <name type="synonym">Lepadogaster willdenowi</name>
    <dbReference type="NCBI Taxonomy" id="441366"/>
    <lineage>
        <taxon>Eukaryota</taxon>
        <taxon>Metazoa</taxon>
        <taxon>Chordata</taxon>
        <taxon>Craniata</taxon>
        <taxon>Vertebrata</taxon>
        <taxon>Euteleostomi</taxon>
        <taxon>Actinopterygii</taxon>
        <taxon>Neopterygii</taxon>
        <taxon>Teleostei</taxon>
        <taxon>Neoteleostei</taxon>
        <taxon>Acanthomorphata</taxon>
        <taxon>Ovalentaria</taxon>
        <taxon>Blenniimorphae</taxon>
        <taxon>Blenniiformes</taxon>
        <taxon>Gobiesocoidei</taxon>
        <taxon>Gobiesocidae</taxon>
        <taxon>Gobiesocinae</taxon>
        <taxon>Gouania</taxon>
    </lineage>
</organism>
<dbReference type="Pfam" id="PF07719">
    <property type="entry name" value="TPR_2"/>
    <property type="match status" value="1"/>
</dbReference>
<keyword evidence="2" id="KW-0677">Repeat</keyword>
<dbReference type="PANTHER" id="PTHR46512:SF10">
    <property type="entry name" value="FK506-BINDING PROTEIN-LIKE"/>
    <property type="match status" value="1"/>
</dbReference>
<dbReference type="InterPro" id="IPR013105">
    <property type="entry name" value="TPR_2"/>
</dbReference>
<dbReference type="InterPro" id="IPR019734">
    <property type="entry name" value="TPR_rpt"/>
</dbReference>
<keyword evidence="6" id="KW-1185">Reference proteome</keyword>
<evidence type="ECO:0000313" key="6">
    <source>
        <dbReference type="Proteomes" id="UP000694680"/>
    </source>
</evidence>
<dbReference type="OrthoDB" id="433738at2759"/>
<dbReference type="PROSITE" id="PS50005">
    <property type="entry name" value="TPR"/>
    <property type="match status" value="1"/>
</dbReference>
<dbReference type="InterPro" id="IPR050754">
    <property type="entry name" value="FKBP4/5/8-like"/>
</dbReference>
<accession>A0A8C5D9A3</accession>
<dbReference type="RefSeq" id="XP_028309352.1">
    <property type="nucleotide sequence ID" value="XM_028453551.1"/>
</dbReference>
<dbReference type="PANTHER" id="PTHR46512">
    <property type="entry name" value="PEPTIDYLPROLYL ISOMERASE"/>
    <property type="match status" value="1"/>
</dbReference>
<evidence type="ECO:0000256" key="2">
    <source>
        <dbReference type="ARBA" id="ARBA00022737"/>
    </source>
</evidence>
<evidence type="ECO:0000313" key="5">
    <source>
        <dbReference type="Ensembl" id="ENSGWIP00000002596.1"/>
    </source>
</evidence>
<proteinExistence type="predicted"/>
<evidence type="ECO:0000256" key="3">
    <source>
        <dbReference type="ARBA" id="ARBA00022803"/>
    </source>
</evidence>
<dbReference type="CTD" id="63943"/>
<dbReference type="SMART" id="SM00028">
    <property type="entry name" value="TPR"/>
    <property type="match status" value="2"/>
</dbReference>